<keyword evidence="4" id="KW-1185">Reference proteome</keyword>
<evidence type="ECO:0000313" key="4">
    <source>
        <dbReference type="Proteomes" id="UP000824988"/>
    </source>
</evidence>
<dbReference type="InterPro" id="IPR054258">
    <property type="entry name" value="DUF6989"/>
</dbReference>
<gene>
    <name evidence="3" type="ORF">MoryE10_17200</name>
</gene>
<feature type="transmembrane region" description="Helical" evidence="1">
    <location>
        <begin position="166"/>
        <end position="185"/>
    </location>
</feature>
<proteinExistence type="predicted"/>
<keyword evidence="1" id="KW-0472">Membrane</keyword>
<dbReference type="KEGG" id="moz:MoryE10_17200"/>
<name>A0A8D5AJS7_9GAMM</name>
<keyword evidence="1" id="KW-1133">Transmembrane helix</keyword>
<reference evidence="3" key="1">
    <citation type="submission" date="2019-06" db="EMBL/GenBank/DDBJ databases">
        <title>Complete genome sequence of Methylogaea oryzae strain JCM16910.</title>
        <authorList>
            <person name="Asakawa S."/>
        </authorList>
    </citation>
    <scope>NUCLEOTIDE SEQUENCE</scope>
    <source>
        <strain evidence="3">E10</strain>
    </source>
</reference>
<feature type="domain" description="DUF6989" evidence="2">
    <location>
        <begin position="73"/>
        <end position="218"/>
    </location>
</feature>
<evidence type="ECO:0000313" key="3">
    <source>
        <dbReference type="EMBL" id="BBL71114.1"/>
    </source>
</evidence>
<dbReference type="AlphaFoldDB" id="A0A8D5AJS7"/>
<keyword evidence="1" id="KW-0812">Transmembrane</keyword>
<organism evidence="3 4">
    <name type="scientific">Methylogaea oryzae</name>
    <dbReference type="NCBI Taxonomy" id="1295382"/>
    <lineage>
        <taxon>Bacteria</taxon>
        <taxon>Pseudomonadati</taxon>
        <taxon>Pseudomonadota</taxon>
        <taxon>Gammaproteobacteria</taxon>
        <taxon>Methylococcales</taxon>
        <taxon>Methylococcaceae</taxon>
        <taxon>Methylogaea</taxon>
    </lineage>
</organism>
<sequence length="221" mass="25049">MLSDKRLVFVLITMVLALVTDLVAWALHAGWVAAALITFAVNGLILYRTYQTRDGLFARLYLFGLLVGFGELPTDHLAVSVQQTLVYAPGEPFIWDSPFYMPFSWALIMFQFGYLAYWMANRWGLGKATLLTGLLGAVNLPTYEFIAKQADYWFYKDCWMVFFDSTPVYVIVGEFLLTVTLPFVVGRVVKSTIPFILAWAVGQSVWMYVATQIAYAWVGQK</sequence>
<evidence type="ECO:0000259" key="2">
    <source>
        <dbReference type="Pfam" id="PF22497"/>
    </source>
</evidence>
<dbReference type="Pfam" id="PF22497">
    <property type="entry name" value="DUF6989"/>
    <property type="match status" value="1"/>
</dbReference>
<evidence type="ECO:0000256" key="1">
    <source>
        <dbReference type="SAM" id="Phobius"/>
    </source>
</evidence>
<accession>A0A8D5AJS7</accession>
<dbReference type="EMBL" id="AP019782">
    <property type="protein sequence ID" value="BBL71114.1"/>
    <property type="molecule type" value="Genomic_DNA"/>
</dbReference>
<feature type="transmembrane region" description="Helical" evidence="1">
    <location>
        <begin position="60"/>
        <end position="79"/>
    </location>
</feature>
<protein>
    <recommendedName>
        <fullName evidence="2">DUF6989 domain-containing protein</fullName>
    </recommendedName>
</protein>
<feature type="transmembrane region" description="Helical" evidence="1">
    <location>
        <begin position="129"/>
        <end position="146"/>
    </location>
</feature>
<dbReference type="Proteomes" id="UP000824988">
    <property type="component" value="Chromosome"/>
</dbReference>
<feature type="transmembrane region" description="Helical" evidence="1">
    <location>
        <begin position="31"/>
        <end position="48"/>
    </location>
</feature>
<feature type="transmembrane region" description="Helical" evidence="1">
    <location>
        <begin position="7"/>
        <end position="25"/>
    </location>
</feature>
<feature type="transmembrane region" description="Helical" evidence="1">
    <location>
        <begin position="197"/>
        <end position="218"/>
    </location>
</feature>
<feature type="transmembrane region" description="Helical" evidence="1">
    <location>
        <begin position="99"/>
        <end position="117"/>
    </location>
</feature>